<feature type="binding site" evidence="18">
    <location>
        <position position="99"/>
    </location>
    <ligand>
        <name>Zn(2+)</name>
        <dbReference type="ChEBI" id="CHEBI:29105"/>
    </ligand>
</feature>
<gene>
    <name evidence="19" type="ORF">SALWKB29_1157</name>
</gene>
<evidence type="ECO:0000256" key="5">
    <source>
        <dbReference type="ARBA" id="ARBA00004708"/>
    </source>
</evidence>
<comment type="cofactor">
    <cofactor evidence="2 18">
        <name>Mg(2+)</name>
        <dbReference type="ChEBI" id="CHEBI:18420"/>
    </cofactor>
</comment>
<keyword evidence="12 16" id="KW-0119">Carbohydrate metabolism</keyword>
<dbReference type="InterPro" id="IPR006543">
    <property type="entry name" value="Histidinol-phos"/>
</dbReference>
<name>A0A836MR47_9NEIS</name>
<evidence type="ECO:0000256" key="15">
    <source>
        <dbReference type="ARBA" id="ARBA00061616"/>
    </source>
</evidence>
<reference evidence="19 20" key="1">
    <citation type="submission" date="2014-03" db="EMBL/GenBank/DDBJ databases">
        <title>The genomes of two eusocial bee gut symbionts.</title>
        <authorList>
            <person name="Kwong W.K."/>
            <person name="Engel P."/>
            <person name="Koch H."/>
            <person name="Moran N.A."/>
        </authorList>
    </citation>
    <scope>NUCLEOTIDE SEQUENCE [LARGE SCALE GENOMIC DNA]</scope>
    <source>
        <strain evidence="20">wkB29</strain>
    </source>
</reference>
<dbReference type="Proteomes" id="UP000027170">
    <property type="component" value="Unassembled WGS sequence"/>
</dbReference>
<comment type="similarity">
    <text evidence="15 16">Belongs to the gmhB family.</text>
</comment>
<comment type="subunit">
    <text evidence="6">Monomer.</text>
</comment>
<evidence type="ECO:0000256" key="7">
    <source>
        <dbReference type="ARBA" id="ARBA00022490"/>
    </source>
</evidence>
<dbReference type="FunFam" id="3.40.50.1000:FF:000168">
    <property type="entry name" value="D,D-heptose 1,7-bisphosphate phosphatase"/>
    <property type="match status" value="1"/>
</dbReference>
<dbReference type="InterPro" id="IPR036412">
    <property type="entry name" value="HAD-like_sf"/>
</dbReference>
<dbReference type="SUPFAM" id="SSF56784">
    <property type="entry name" value="HAD-like"/>
    <property type="match status" value="1"/>
</dbReference>
<keyword evidence="7 16" id="KW-0963">Cytoplasm</keyword>
<dbReference type="GO" id="GO:0005975">
    <property type="term" value="P:carbohydrate metabolic process"/>
    <property type="evidence" value="ECO:0007669"/>
    <property type="project" value="InterPro"/>
</dbReference>
<evidence type="ECO:0000256" key="18">
    <source>
        <dbReference type="PIRSR" id="PIRSR004682-4"/>
    </source>
</evidence>
<evidence type="ECO:0000256" key="14">
    <source>
        <dbReference type="ARBA" id="ARBA00060705"/>
    </source>
</evidence>
<feature type="binding site" evidence="18">
    <location>
        <position position="15"/>
    </location>
    <ligand>
        <name>Mg(2+)</name>
        <dbReference type="ChEBI" id="CHEBI:18420"/>
    </ligand>
</feature>
<dbReference type="InterPro" id="IPR023214">
    <property type="entry name" value="HAD_sf"/>
</dbReference>
<dbReference type="GO" id="GO:0005737">
    <property type="term" value="C:cytoplasm"/>
    <property type="evidence" value="ECO:0007669"/>
    <property type="project" value="UniProtKB-SubCell"/>
</dbReference>
<evidence type="ECO:0000256" key="2">
    <source>
        <dbReference type="ARBA" id="ARBA00001946"/>
    </source>
</evidence>
<evidence type="ECO:0000256" key="9">
    <source>
        <dbReference type="ARBA" id="ARBA00022801"/>
    </source>
</evidence>
<dbReference type="InterPro" id="IPR006549">
    <property type="entry name" value="HAD-SF_hydro_IIIA"/>
</dbReference>
<keyword evidence="11 18" id="KW-0460">Magnesium</keyword>
<evidence type="ECO:0000256" key="16">
    <source>
        <dbReference type="PIRNR" id="PIRNR004682"/>
    </source>
</evidence>
<keyword evidence="10 18" id="KW-0862">Zinc</keyword>
<dbReference type="EMBL" id="JFZV01000005">
    <property type="protein sequence ID" value="KDN14698.1"/>
    <property type="molecule type" value="Genomic_DNA"/>
</dbReference>
<dbReference type="PANTHER" id="PTHR42891">
    <property type="entry name" value="D-GLYCERO-BETA-D-MANNO-HEPTOSE-1,7-BISPHOSPHATE 7-PHOSPHATASE"/>
    <property type="match status" value="1"/>
</dbReference>
<comment type="pathway">
    <text evidence="5">Nucleotide-sugar biosynthesis; ADP-L-glycero-beta-D-manno-heptose biosynthesis; ADP-L-glycero-beta-D-manno-heptose from D-glycero-beta-D-manno-heptose 7-phosphate: step 2/4.</text>
</comment>
<dbReference type="AlphaFoldDB" id="A0A836MR47"/>
<dbReference type="Gene3D" id="3.40.50.1000">
    <property type="entry name" value="HAD superfamily/HAD-like"/>
    <property type="match status" value="1"/>
</dbReference>
<evidence type="ECO:0000256" key="3">
    <source>
        <dbReference type="ARBA" id="ARBA00001947"/>
    </source>
</evidence>
<dbReference type="NCBIfam" id="TIGR01662">
    <property type="entry name" value="HAD-SF-IIIA"/>
    <property type="match status" value="1"/>
</dbReference>
<feature type="binding site" evidence="18">
    <location>
        <position position="105"/>
    </location>
    <ligand>
        <name>Zn(2+)</name>
        <dbReference type="ChEBI" id="CHEBI:29105"/>
    </ligand>
</feature>
<dbReference type="NCBIfam" id="TIGR01656">
    <property type="entry name" value="Histidinol-ppas"/>
    <property type="match status" value="1"/>
</dbReference>
<evidence type="ECO:0000313" key="19">
    <source>
        <dbReference type="EMBL" id="KDN14698.1"/>
    </source>
</evidence>
<comment type="caution">
    <text evidence="19">The sequence shown here is derived from an EMBL/GenBank/DDBJ whole genome shotgun (WGS) entry which is preliminary data.</text>
</comment>
<dbReference type="NCBIfam" id="NF006506">
    <property type="entry name" value="PRK08942.1"/>
    <property type="match status" value="1"/>
</dbReference>
<evidence type="ECO:0000256" key="6">
    <source>
        <dbReference type="ARBA" id="ARBA00011245"/>
    </source>
</evidence>
<sequence>MNMALSGKRKLIILDRDGVLNVMQPQPISDPDQWHPLPGSMDAVAFLTQSGYTVVIAENMSGIGSGQVSMQQLNEVHGKMHTYIQKAGGRLSGIWFCPHTRNAKCNCRKPQPGMLLDIIDRLHIKAEDTWLVGDGIRDMQAIAAIGGHPVLVLTGKGKETLKLEELPDDTQVYDDLLDFAKFCRAQAEKAAEE</sequence>
<keyword evidence="20" id="KW-1185">Reference proteome</keyword>
<dbReference type="InterPro" id="IPR004446">
    <property type="entry name" value="Heptose_bisP_phosphatase"/>
</dbReference>
<dbReference type="GO" id="GO:0046872">
    <property type="term" value="F:metal ion binding"/>
    <property type="evidence" value="ECO:0007669"/>
    <property type="project" value="UniProtKB-KW"/>
</dbReference>
<keyword evidence="9 16" id="KW-0378">Hydrolase</keyword>
<comment type="pathway">
    <text evidence="14">Bacterial outer membrane biogenesis; LOS core biosynthesis.</text>
</comment>
<feature type="binding site" evidence="18">
    <location>
        <position position="134"/>
    </location>
    <ligand>
        <name>Mg(2+)</name>
        <dbReference type="ChEBI" id="CHEBI:18420"/>
    </ligand>
</feature>
<evidence type="ECO:0000256" key="13">
    <source>
        <dbReference type="ARBA" id="ARBA00057015"/>
    </source>
</evidence>
<evidence type="ECO:0000313" key="20">
    <source>
        <dbReference type="Proteomes" id="UP000027170"/>
    </source>
</evidence>
<organism evidence="19 20">
    <name type="scientific">Snodgrassella communis</name>
    <dbReference type="NCBI Taxonomy" id="2946699"/>
    <lineage>
        <taxon>Bacteria</taxon>
        <taxon>Pseudomonadati</taxon>
        <taxon>Pseudomonadota</taxon>
        <taxon>Betaproteobacteria</taxon>
        <taxon>Neisseriales</taxon>
        <taxon>Neisseriaceae</taxon>
        <taxon>Snodgrassella</taxon>
    </lineage>
</organism>
<proteinExistence type="inferred from homology"/>
<evidence type="ECO:0000256" key="4">
    <source>
        <dbReference type="ARBA" id="ARBA00004496"/>
    </source>
</evidence>
<dbReference type="PANTHER" id="PTHR42891:SF1">
    <property type="entry name" value="D-GLYCERO-BETA-D-MANNO-HEPTOSE-1,7-BISPHOSPHATE 7-PHOSPHATASE"/>
    <property type="match status" value="1"/>
</dbReference>
<comment type="subcellular location">
    <subcellularLocation>
        <location evidence="4 16">Cytoplasm</location>
    </subcellularLocation>
</comment>
<evidence type="ECO:0000256" key="17">
    <source>
        <dbReference type="PIRSR" id="PIRSR004682-1"/>
    </source>
</evidence>
<evidence type="ECO:0000256" key="8">
    <source>
        <dbReference type="ARBA" id="ARBA00022723"/>
    </source>
</evidence>
<evidence type="ECO:0000256" key="12">
    <source>
        <dbReference type="ARBA" id="ARBA00023277"/>
    </source>
</evidence>
<comment type="cofactor">
    <cofactor evidence="3 18">
        <name>Zn(2+)</name>
        <dbReference type="ChEBI" id="CHEBI:29105"/>
    </cofactor>
</comment>
<comment type="function">
    <text evidence="13">Converts the D-glycero-beta-D-manno-heptose 1,7-bisphosphate intermediate into D-glycero-beta-D-manno-heptose 1-phosphate by removing the phosphate group at the C-7 position.</text>
</comment>
<keyword evidence="8 18" id="KW-0479">Metal-binding</keyword>
<evidence type="ECO:0000256" key="1">
    <source>
        <dbReference type="ARBA" id="ARBA00001226"/>
    </source>
</evidence>
<dbReference type="GO" id="GO:0034200">
    <property type="term" value="F:D-glycero-beta-D-manno-heptose 1,7-bisphosphate 7-phosphatase activity"/>
    <property type="evidence" value="ECO:0007669"/>
    <property type="project" value="UniProtKB-EC"/>
</dbReference>
<feature type="active site" description="Proton donor" evidence="17">
    <location>
        <position position="17"/>
    </location>
</feature>
<dbReference type="PIRSF" id="PIRSF004682">
    <property type="entry name" value="GmhB"/>
    <property type="match status" value="1"/>
</dbReference>
<dbReference type="EC" id="3.1.3.-" evidence="16"/>
<feature type="binding site" evidence="18">
    <location>
        <position position="107"/>
    </location>
    <ligand>
        <name>Zn(2+)</name>
        <dbReference type="ChEBI" id="CHEBI:29105"/>
    </ligand>
</feature>
<feature type="binding site" evidence="18">
    <location>
        <position position="17"/>
    </location>
    <ligand>
        <name>Mg(2+)</name>
        <dbReference type="ChEBI" id="CHEBI:18420"/>
    </ligand>
</feature>
<comment type="catalytic activity">
    <reaction evidence="1">
        <text>D-glycero-beta-D-manno-heptose 1,7-bisphosphate + H2O = D-glycero-beta-D-manno-heptose 1-phosphate + phosphate</text>
        <dbReference type="Rhea" id="RHEA:28518"/>
        <dbReference type="ChEBI" id="CHEBI:15377"/>
        <dbReference type="ChEBI" id="CHEBI:43474"/>
        <dbReference type="ChEBI" id="CHEBI:60208"/>
        <dbReference type="ChEBI" id="CHEBI:61593"/>
        <dbReference type="EC" id="3.1.3.82"/>
    </reaction>
</comment>
<dbReference type="Pfam" id="PF13242">
    <property type="entry name" value="Hydrolase_like"/>
    <property type="match status" value="1"/>
</dbReference>
<accession>A0A836MR47</accession>
<feature type="active site" description="Nucleophile" evidence="17">
    <location>
        <position position="15"/>
    </location>
</feature>
<evidence type="ECO:0000256" key="10">
    <source>
        <dbReference type="ARBA" id="ARBA00022833"/>
    </source>
</evidence>
<evidence type="ECO:0000256" key="11">
    <source>
        <dbReference type="ARBA" id="ARBA00022842"/>
    </source>
</evidence>
<feature type="binding site" evidence="18">
    <location>
        <position position="97"/>
    </location>
    <ligand>
        <name>Zn(2+)</name>
        <dbReference type="ChEBI" id="CHEBI:29105"/>
    </ligand>
</feature>
<protein>
    <recommendedName>
        <fullName evidence="16">D,D-heptose 1,7-bisphosphate phosphatase</fullName>
        <ecNumber evidence="16">3.1.3.-</ecNumber>
    </recommendedName>
</protein>